<evidence type="ECO:0000313" key="8">
    <source>
        <dbReference type="EMBL" id="KKO06900.1"/>
    </source>
</evidence>
<reference evidence="8" key="1">
    <citation type="journal article" date="2015" name="Nature">
        <title>Complex archaea that bridge the gap between prokaryotes and eukaryotes.</title>
        <authorList>
            <person name="Spang A."/>
            <person name="Saw J.H."/>
            <person name="Jorgensen S.L."/>
            <person name="Zaremba-Niedzwiedzka K."/>
            <person name="Martijn J."/>
            <person name="Lind A.E."/>
            <person name="van Eijk R."/>
            <person name="Schleper C."/>
            <person name="Guy L."/>
            <person name="Ettema T.J."/>
        </authorList>
    </citation>
    <scope>NUCLEOTIDE SEQUENCE</scope>
</reference>
<keyword evidence="5" id="KW-0804">Transcription</keyword>
<keyword evidence="3" id="KW-0731">Sigma factor</keyword>
<dbReference type="InterPro" id="IPR036388">
    <property type="entry name" value="WH-like_DNA-bd_sf"/>
</dbReference>
<dbReference type="Gene3D" id="1.10.1740.10">
    <property type="match status" value="1"/>
</dbReference>
<evidence type="ECO:0000259" key="6">
    <source>
        <dbReference type="Pfam" id="PF04542"/>
    </source>
</evidence>
<evidence type="ECO:0000256" key="2">
    <source>
        <dbReference type="ARBA" id="ARBA00023015"/>
    </source>
</evidence>
<comment type="similarity">
    <text evidence="1">Belongs to the sigma-70 factor family. ECF subfamily.</text>
</comment>
<dbReference type="InterPro" id="IPR013325">
    <property type="entry name" value="RNA_pol_sigma_r2"/>
</dbReference>
<dbReference type="Gene3D" id="1.10.10.10">
    <property type="entry name" value="Winged helix-like DNA-binding domain superfamily/Winged helix DNA-binding domain"/>
    <property type="match status" value="1"/>
</dbReference>
<dbReference type="InterPro" id="IPR013249">
    <property type="entry name" value="RNA_pol_sigma70_r4_t2"/>
</dbReference>
<dbReference type="InterPro" id="IPR000838">
    <property type="entry name" value="RNA_pol_sigma70_ECF_CS"/>
</dbReference>
<dbReference type="NCBIfam" id="NF009170">
    <property type="entry name" value="PRK12517.1"/>
    <property type="match status" value="1"/>
</dbReference>
<protein>
    <recommendedName>
        <fullName evidence="9">RNA polymerase sigma factor</fullName>
    </recommendedName>
</protein>
<dbReference type="PANTHER" id="PTHR43133">
    <property type="entry name" value="RNA POLYMERASE ECF-TYPE SIGMA FACTO"/>
    <property type="match status" value="1"/>
</dbReference>
<dbReference type="CDD" id="cd06171">
    <property type="entry name" value="Sigma70_r4"/>
    <property type="match status" value="1"/>
</dbReference>
<comment type="caution">
    <text evidence="8">The sequence shown here is derived from an EMBL/GenBank/DDBJ whole genome shotgun (WGS) entry which is preliminary data.</text>
</comment>
<dbReference type="AlphaFoldDB" id="A0A0F9VS62"/>
<dbReference type="GO" id="GO:0003677">
    <property type="term" value="F:DNA binding"/>
    <property type="evidence" value="ECO:0007669"/>
    <property type="project" value="UniProtKB-KW"/>
</dbReference>
<feature type="domain" description="RNA polymerase sigma-70 region 2" evidence="6">
    <location>
        <begin position="23"/>
        <end position="87"/>
    </location>
</feature>
<evidence type="ECO:0000256" key="5">
    <source>
        <dbReference type="ARBA" id="ARBA00023163"/>
    </source>
</evidence>
<dbReference type="InterPro" id="IPR007627">
    <property type="entry name" value="RNA_pol_sigma70_r2"/>
</dbReference>
<evidence type="ECO:0000256" key="1">
    <source>
        <dbReference type="ARBA" id="ARBA00010641"/>
    </source>
</evidence>
<accession>A0A0F9VS62</accession>
<keyword evidence="2" id="KW-0805">Transcription regulation</keyword>
<dbReference type="InterPro" id="IPR039425">
    <property type="entry name" value="RNA_pol_sigma-70-like"/>
</dbReference>
<feature type="domain" description="RNA polymerase sigma factor 70 region 4 type 2" evidence="7">
    <location>
        <begin position="115"/>
        <end position="167"/>
    </location>
</feature>
<dbReference type="EMBL" id="LAZR01000014">
    <property type="protein sequence ID" value="KKO06900.1"/>
    <property type="molecule type" value="Genomic_DNA"/>
</dbReference>
<evidence type="ECO:0008006" key="9">
    <source>
        <dbReference type="Google" id="ProtNLM"/>
    </source>
</evidence>
<dbReference type="PANTHER" id="PTHR43133:SF51">
    <property type="entry name" value="RNA POLYMERASE SIGMA FACTOR"/>
    <property type="match status" value="1"/>
</dbReference>
<evidence type="ECO:0000256" key="4">
    <source>
        <dbReference type="ARBA" id="ARBA00023125"/>
    </source>
</evidence>
<name>A0A0F9VS62_9ZZZZ</name>
<dbReference type="NCBIfam" id="TIGR02937">
    <property type="entry name" value="sigma70-ECF"/>
    <property type="match status" value="1"/>
</dbReference>
<dbReference type="InterPro" id="IPR014284">
    <property type="entry name" value="RNA_pol_sigma-70_dom"/>
</dbReference>
<dbReference type="SUPFAM" id="SSF88946">
    <property type="entry name" value="Sigma2 domain of RNA polymerase sigma factors"/>
    <property type="match status" value="1"/>
</dbReference>
<keyword evidence="4" id="KW-0238">DNA-binding</keyword>
<gene>
    <name evidence="8" type="ORF">LCGC14_0060840</name>
</gene>
<dbReference type="InterPro" id="IPR013324">
    <property type="entry name" value="RNA_pol_sigma_r3/r4-like"/>
</dbReference>
<dbReference type="Pfam" id="PF08281">
    <property type="entry name" value="Sigma70_r4_2"/>
    <property type="match status" value="1"/>
</dbReference>
<dbReference type="GO" id="GO:0016987">
    <property type="term" value="F:sigma factor activity"/>
    <property type="evidence" value="ECO:0007669"/>
    <property type="project" value="UniProtKB-KW"/>
</dbReference>
<evidence type="ECO:0000259" key="7">
    <source>
        <dbReference type="Pfam" id="PF08281"/>
    </source>
</evidence>
<dbReference type="PROSITE" id="PS01063">
    <property type="entry name" value="SIGMA70_ECF"/>
    <property type="match status" value="1"/>
</dbReference>
<proteinExistence type="inferred from homology"/>
<organism evidence="8">
    <name type="scientific">marine sediment metagenome</name>
    <dbReference type="NCBI Taxonomy" id="412755"/>
    <lineage>
        <taxon>unclassified sequences</taxon>
        <taxon>metagenomes</taxon>
        <taxon>ecological metagenomes</taxon>
    </lineage>
</organism>
<dbReference type="GO" id="GO:0006352">
    <property type="term" value="P:DNA-templated transcription initiation"/>
    <property type="evidence" value="ECO:0007669"/>
    <property type="project" value="InterPro"/>
</dbReference>
<sequence>MSKSPVNGRNNSDIDRRKRYEALVDELYQDVFRYGYWLTRNKGMAEDLVQETFLRAWRSFDSLQNQKAAKAWLFTILRRENARQYERYRPELVDIDDVAVAEEGTAEPDHKQKQVELHQAIMRLDKDYRDPLLLQVIGGFSGKEIADILDLNNNTVMTRLFRARNKLKNILAPEADTDDAGEDLTDKITD</sequence>
<dbReference type="SUPFAM" id="SSF88659">
    <property type="entry name" value="Sigma3 and sigma4 domains of RNA polymerase sigma factors"/>
    <property type="match status" value="1"/>
</dbReference>
<dbReference type="Pfam" id="PF04542">
    <property type="entry name" value="Sigma70_r2"/>
    <property type="match status" value="1"/>
</dbReference>
<evidence type="ECO:0000256" key="3">
    <source>
        <dbReference type="ARBA" id="ARBA00023082"/>
    </source>
</evidence>